<dbReference type="EMBL" id="KB030402">
    <property type="protein sequence ID" value="ELK17666.1"/>
    <property type="molecule type" value="Genomic_DNA"/>
</dbReference>
<dbReference type="GO" id="GO:0005737">
    <property type="term" value="C:cytoplasm"/>
    <property type="evidence" value="ECO:0007669"/>
    <property type="project" value="TreeGrafter"/>
</dbReference>
<dbReference type="SUPFAM" id="SSF54236">
    <property type="entry name" value="Ubiquitin-like"/>
    <property type="match status" value="1"/>
</dbReference>
<protein>
    <submittedName>
        <fullName evidence="2">Tyrosine-protein phosphatase non-receptor type 3</fullName>
    </submittedName>
</protein>
<dbReference type="STRING" id="9402.L5L316"/>
<dbReference type="PROSITE" id="PS50057">
    <property type="entry name" value="FERM_3"/>
    <property type="match status" value="1"/>
</dbReference>
<accession>L5L316</accession>
<dbReference type="PANTHER" id="PTHR45706">
    <property type="entry name" value="TYROSINE-PROTEIN PHOSPHATASE"/>
    <property type="match status" value="1"/>
</dbReference>
<gene>
    <name evidence="2" type="ORF">PAL_GLEAN10009409</name>
</gene>
<dbReference type="PANTHER" id="PTHR45706:SF5">
    <property type="entry name" value="TYROSINE-PROTEIN PHOSPHATASE NON-RECEPTOR TYPE 3"/>
    <property type="match status" value="1"/>
</dbReference>
<evidence type="ECO:0000313" key="2">
    <source>
        <dbReference type="EMBL" id="ELK17666.1"/>
    </source>
</evidence>
<reference evidence="3" key="1">
    <citation type="journal article" date="2013" name="Science">
        <title>Comparative analysis of bat genomes provides insight into the evolution of flight and immunity.</title>
        <authorList>
            <person name="Zhang G."/>
            <person name="Cowled C."/>
            <person name="Shi Z."/>
            <person name="Huang Z."/>
            <person name="Bishop-Lilly K.A."/>
            <person name="Fang X."/>
            <person name="Wynne J.W."/>
            <person name="Xiong Z."/>
            <person name="Baker M.L."/>
            <person name="Zhao W."/>
            <person name="Tachedjian M."/>
            <person name="Zhu Y."/>
            <person name="Zhou P."/>
            <person name="Jiang X."/>
            <person name="Ng J."/>
            <person name="Yang L."/>
            <person name="Wu L."/>
            <person name="Xiao J."/>
            <person name="Feng Y."/>
            <person name="Chen Y."/>
            <person name="Sun X."/>
            <person name="Zhang Y."/>
            <person name="Marsh G.A."/>
            <person name="Crameri G."/>
            <person name="Broder C.C."/>
            <person name="Frey K.G."/>
            <person name="Wang L.F."/>
            <person name="Wang J."/>
        </authorList>
    </citation>
    <scope>NUCLEOTIDE SEQUENCE [LARGE SCALE GENOMIC DNA]</scope>
</reference>
<keyword evidence="3" id="KW-1185">Reference proteome</keyword>
<proteinExistence type="predicted"/>
<dbReference type="FunFam" id="3.10.20.90:FF:000104">
    <property type="entry name" value="Tyrosine-protein phosphatase non-receptor type"/>
    <property type="match status" value="1"/>
</dbReference>
<sequence>MTSRLRALGGRINNVRTSELPKEKTRSEVICSIRFLDGFIQTFKVNKQDTGQVLLDMAYNHLGVTEKEYFGLQHGDESVDSPRWLESSKPIRKQLKDTSFGYNCTNNYDPGQNWGTQIEILIS</sequence>
<evidence type="ECO:0000313" key="3">
    <source>
        <dbReference type="Proteomes" id="UP000010552"/>
    </source>
</evidence>
<dbReference type="InParanoid" id="L5L316"/>
<evidence type="ECO:0000259" key="1">
    <source>
        <dbReference type="PROSITE" id="PS50057"/>
    </source>
</evidence>
<dbReference type="Gene3D" id="3.10.20.90">
    <property type="entry name" value="Phosphatidylinositol 3-kinase Catalytic Subunit, Chain A, domain 1"/>
    <property type="match status" value="1"/>
</dbReference>
<dbReference type="InterPro" id="IPR018979">
    <property type="entry name" value="FERM_N"/>
</dbReference>
<feature type="domain" description="FERM" evidence="1">
    <location>
        <begin position="29"/>
        <end position="123"/>
    </location>
</feature>
<organism evidence="2 3">
    <name type="scientific">Pteropus alecto</name>
    <name type="common">Black flying fox</name>
    <dbReference type="NCBI Taxonomy" id="9402"/>
    <lineage>
        <taxon>Eukaryota</taxon>
        <taxon>Metazoa</taxon>
        <taxon>Chordata</taxon>
        <taxon>Craniata</taxon>
        <taxon>Vertebrata</taxon>
        <taxon>Euteleostomi</taxon>
        <taxon>Mammalia</taxon>
        <taxon>Eutheria</taxon>
        <taxon>Laurasiatheria</taxon>
        <taxon>Chiroptera</taxon>
        <taxon>Yinpterochiroptera</taxon>
        <taxon>Pteropodoidea</taxon>
        <taxon>Pteropodidae</taxon>
        <taxon>Pteropodinae</taxon>
        <taxon>Pteropus</taxon>
    </lineage>
</organism>
<dbReference type="AlphaFoldDB" id="L5L316"/>
<dbReference type="Proteomes" id="UP000010552">
    <property type="component" value="Unassembled WGS sequence"/>
</dbReference>
<dbReference type="GO" id="GO:0004725">
    <property type="term" value="F:protein tyrosine phosphatase activity"/>
    <property type="evidence" value="ECO:0007669"/>
    <property type="project" value="TreeGrafter"/>
</dbReference>
<dbReference type="InterPro" id="IPR029071">
    <property type="entry name" value="Ubiquitin-like_domsf"/>
</dbReference>
<keyword evidence="2" id="KW-0675">Receptor</keyword>
<name>L5L316_PTEAL</name>
<dbReference type="Pfam" id="PF09379">
    <property type="entry name" value="FERM_N"/>
    <property type="match status" value="1"/>
</dbReference>
<dbReference type="GO" id="GO:0009898">
    <property type="term" value="C:cytoplasmic side of plasma membrane"/>
    <property type="evidence" value="ECO:0007669"/>
    <property type="project" value="TreeGrafter"/>
</dbReference>
<dbReference type="InterPro" id="IPR000299">
    <property type="entry name" value="FERM_domain"/>
</dbReference>